<organism evidence="2 3">
    <name type="scientific">Alcanivorax quisquiliarum</name>
    <dbReference type="NCBI Taxonomy" id="2933565"/>
    <lineage>
        <taxon>Bacteria</taxon>
        <taxon>Pseudomonadati</taxon>
        <taxon>Pseudomonadota</taxon>
        <taxon>Gammaproteobacteria</taxon>
        <taxon>Oceanospirillales</taxon>
        <taxon>Alcanivoracaceae</taxon>
        <taxon>Alcanivorax</taxon>
    </lineage>
</organism>
<gene>
    <name evidence="2" type="ORF">MU846_06170</name>
</gene>
<dbReference type="Pfam" id="PF02698">
    <property type="entry name" value="DUF218"/>
    <property type="match status" value="1"/>
</dbReference>
<evidence type="ECO:0000313" key="2">
    <source>
        <dbReference type="EMBL" id="MCK0537293.1"/>
    </source>
</evidence>
<evidence type="ECO:0000259" key="1">
    <source>
        <dbReference type="Pfam" id="PF02698"/>
    </source>
</evidence>
<keyword evidence="3" id="KW-1185">Reference proteome</keyword>
<dbReference type="RefSeq" id="WP_246951164.1">
    <property type="nucleotide sequence ID" value="NZ_JALKII010000003.1"/>
</dbReference>
<accession>A0ABT0E638</accession>
<proteinExistence type="predicted"/>
<dbReference type="Proteomes" id="UP001165524">
    <property type="component" value="Unassembled WGS sequence"/>
</dbReference>
<sequence>MALVVLLVIVGTLPAVVGVMLPPVPAARLRGPAQAVVVLGAGRARRGESYRASARGLRRADAALAVAEAQRLPLLLSGGCADGKGPSEAALMAEALRHRWRDTAPWLEENSRTTWENARFSAALLKERGIRRVVLVTDPAHLCRAVLSFRAQGLEVEAHASASLPSPAWMPSAEALALVPEIYYEWLALLVYRLRHF</sequence>
<dbReference type="CDD" id="cd06259">
    <property type="entry name" value="YdcF-like"/>
    <property type="match status" value="1"/>
</dbReference>
<dbReference type="InterPro" id="IPR014729">
    <property type="entry name" value="Rossmann-like_a/b/a_fold"/>
</dbReference>
<protein>
    <submittedName>
        <fullName evidence="2">YdcF family protein</fullName>
    </submittedName>
</protein>
<dbReference type="EMBL" id="JALKII010000003">
    <property type="protein sequence ID" value="MCK0537293.1"/>
    <property type="molecule type" value="Genomic_DNA"/>
</dbReference>
<dbReference type="Gene3D" id="3.40.50.620">
    <property type="entry name" value="HUPs"/>
    <property type="match status" value="1"/>
</dbReference>
<dbReference type="PANTHER" id="PTHR30336">
    <property type="entry name" value="INNER MEMBRANE PROTEIN, PROBABLE PERMEASE"/>
    <property type="match status" value="1"/>
</dbReference>
<name>A0ABT0E638_9GAMM</name>
<comment type="caution">
    <text evidence="2">The sequence shown here is derived from an EMBL/GenBank/DDBJ whole genome shotgun (WGS) entry which is preliminary data.</text>
</comment>
<dbReference type="PANTHER" id="PTHR30336:SF4">
    <property type="entry name" value="ENVELOPE BIOGENESIS FACTOR ELYC"/>
    <property type="match status" value="1"/>
</dbReference>
<dbReference type="InterPro" id="IPR051599">
    <property type="entry name" value="Cell_Envelope_Assoc"/>
</dbReference>
<evidence type="ECO:0000313" key="3">
    <source>
        <dbReference type="Proteomes" id="UP001165524"/>
    </source>
</evidence>
<feature type="domain" description="DUF218" evidence="1">
    <location>
        <begin position="34"/>
        <end position="188"/>
    </location>
</feature>
<dbReference type="InterPro" id="IPR003848">
    <property type="entry name" value="DUF218"/>
</dbReference>
<reference evidence="2" key="1">
    <citation type="submission" date="2022-04" db="EMBL/GenBank/DDBJ databases">
        <title>Alcanivorax sp. CY1518 draft genome sequence.</title>
        <authorList>
            <person name="Zhao G."/>
            <person name="An M."/>
        </authorList>
    </citation>
    <scope>NUCLEOTIDE SEQUENCE</scope>
    <source>
        <strain evidence="2">CY1518</strain>
    </source>
</reference>